<protein>
    <submittedName>
        <fullName evidence="2">Uncharacterized protein</fullName>
    </submittedName>
</protein>
<reference evidence="2 3" key="1">
    <citation type="submission" date="2019-04" db="EMBL/GenBank/DDBJ databases">
        <title>Streptomyces piniterrae sp. nov., a heliquinomycin-producing actinomycete isolated from rhizosphere soil of Pinus yunnanensis.</title>
        <authorList>
            <person name="Zhuang X."/>
            <person name="Zhao J."/>
        </authorList>
    </citation>
    <scope>NUCLEOTIDE SEQUENCE [LARGE SCALE GENOMIC DNA]</scope>
    <source>
        <strain evidence="3">jys28</strain>
    </source>
</reference>
<dbReference type="AlphaFoldDB" id="A0A4U0NYK0"/>
<dbReference type="Proteomes" id="UP000308697">
    <property type="component" value="Unassembled WGS sequence"/>
</dbReference>
<dbReference type="OrthoDB" id="4325263at2"/>
<proteinExistence type="predicted"/>
<gene>
    <name evidence="2" type="ORF">FCH28_08695</name>
</gene>
<accession>A0A4U0NYK0</accession>
<evidence type="ECO:0000313" key="2">
    <source>
        <dbReference type="EMBL" id="TJZ55434.1"/>
    </source>
</evidence>
<comment type="caution">
    <text evidence="2">The sequence shown here is derived from an EMBL/GenBank/DDBJ whole genome shotgun (WGS) entry which is preliminary data.</text>
</comment>
<keyword evidence="1" id="KW-1133">Transmembrane helix</keyword>
<keyword evidence="3" id="KW-1185">Reference proteome</keyword>
<organism evidence="2 3">
    <name type="scientific">Streptomyces piniterrae</name>
    <dbReference type="NCBI Taxonomy" id="2571125"/>
    <lineage>
        <taxon>Bacteria</taxon>
        <taxon>Bacillati</taxon>
        <taxon>Actinomycetota</taxon>
        <taxon>Actinomycetes</taxon>
        <taxon>Kitasatosporales</taxon>
        <taxon>Streptomycetaceae</taxon>
        <taxon>Streptomyces</taxon>
    </lineage>
</organism>
<evidence type="ECO:0000256" key="1">
    <source>
        <dbReference type="SAM" id="Phobius"/>
    </source>
</evidence>
<dbReference type="EMBL" id="SUMB01000003">
    <property type="protein sequence ID" value="TJZ55434.1"/>
    <property type="molecule type" value="Genomic_DNA"/>
</dbReference>
<keyword evidence="1" id="KW-0472">Membrane</keyword>
<name>A0A4U0NYK0_9ACTN</name>
<dbReference type="RefSeq" id="WP_136739199.1">
    <property type="nucleotide sequence ID" value="NZ_SUMB01000003.1"/>
</dbReference>
<sequence>MWALGFVFFTLPLCGIVSLTCSAACRAQRHRALKLLGNVLLAAGLVGLLTPVGVMAALWLVV</sequence>
<feature type="transmembrane region" description="Helical" evidence="1">
    <location>
        <begin position="39"/>
        <end position="61"/>
    </location>
</feature>
<keyword evidence="1" id="KW-0812">Transmembrane</keyword>
<evidence type="ECO:0000313" key="3">
    <source>
        <dbReference type="Proteomes" id="UP000308697"/>
    </source>
</evidence>